<dbReference type="AlphaFoldDB" id="A0A7J7KBR8"/>
<feature type="compositionally biased region" description="Basic and acidic residues" evidence="1">
    <location>
        <begin position="353"/>
        <end position="367"/>
    </location>
</feature>
<dbReference type="Proteomes" id="UP000593567">
    <property type="component" value="Unassembled WGS sequence"/>
</dbReference>
<sequence>MSCNVEVEWTPEQFYQRKTTHHDPIVYDSPRTSDASRPKGMLSSSKKDRDSIISMESGGRIGTLGKDEPADTALSLENDEITPKQSAHEEKSDRQVVMSMLSTSQLKKKLTPGKQNATESPVLPHIEHPTTADELPPPLLTASIEALSDDDELSSAGDTEKKNILKELISVEVDADGLLTDIAKKRWKLVRGIIKMIEELKTLHEEAVREDPGRSEVNVWASLIMAEKNGMLWKRLKTALQKAQFKPAELAKFALLVGIPPGALEAILAEEDKAKRLSLVSPGVAPHTGSKLMLNLANSLDTEQGAHKKKLKVVSKLISTLPLSNSPTAESKETSRRGLKPIPLGAKTGLAKAEQKKAGKSEAELAERPVASANERVNRSALLTANMDPGLELTEGIPFLLCTR</sequence>
<dbReference type="EMBL" id="VXIV02000902">
    <property type="protein sequence ID" value="KAF6035281.1"/>
    <property type="molecule type" value="Genomic_DNA"/>
</dbReference>
<feature type="region of interest" description="Disordered" evidence="1">
    <location>
        <begin position="18"/>
        <end position="95"/>
    </location>
</feature>
<name>A0A7J7KBR8_BUGNE</name>
<proteinExistence type="predicted"/>
<feature type="region of interest" description="Disordered" evidence="1">
    <location>
        <begin position="324"/>
        <end position="371"/>
    </location>
</feature>
<accession>A0A7J7KBR8</accession>
<protein>
    <submittedName>
        <fullName evidence="2">Uncharacterized protein</fullName>
    </submittedName>
</protein>
<comment type="caution">
    <text evidence="2">The sequence shown here is derived from an EMBL/GenBank/DDBJ whole genome shotgun (WGS) entry which is preliminary data.</text>
</comment>
<evidence type="ECO:0000313" key="3">
    <source>
        <dbReference type="Proteomes" id="UP000593567"/>
    </source>
</evidence>
<organism evidence="2 3">
    <name type="scientific">Bugula neritina</name>
    <name type="common">Brown bryozoan</name>
    <name type="synonym">Sertularia neritina</name>
    <dbReference type="NCBI Taxonomy" id="10212"/>
    <lineage>
        <taxon>Eukaryota</taxon>
        <taxon>Metazoa</taxon>
        <taxon>Spiralia</taxon>
        <taxon>Lophotrochozoa</taxon>
        <taxon>Bryozoa</taxon>
        <taxon>Gymnolaemata</taxon>
        <taxon>Cheilostomatida</taxon>
        <taxon>Flustrina</taxon>
        <taxon>Buguloidea</taxon>
        <taxon>Bugulidae</taxon>
        <taxon>Bugula</taxon>
    </lineage>
</organism>
<evidence type="ECO:0000313" key="2">
    <source>
        <dbReference type="EMBL" id="KAF6035281.1"/>
    </source>
</evidence>
<evidence type="ECO:0000256" key="1">
    <source>
        <dbReference type="SAM" id="MobiDB-lite"/>
    </source>
</evidence>
<reference evidence="2" key="1">
    <citation type="submission" date="2020-06" db="EMBL/GenBank/DDBJ databases">
        <title>Draft genome of Bugula neritina, a colonial animal packing powerful symbionts and potential medicines.</title>
        <authorList>
            <person name="Rayko M."/>
        </authorList>
    </citation>
    <scope>NUCLEOTIDE SEQUENCE [LARGE SCALE GENOMIC DNA]</scope>
    <source>
        <strain evidence="2">Kwan_BN1</strain>
    </source>
</reference>
<gene>
    <name evidence="2" type="ORF">EB796_006408</name>
</gene>
<keyword evidence="3" id="KW-1185">Reference proteome</keyword>